<keyword evidence="1" id="KW-0812">Transmembrane</keyword>
<organism evidence="2 3">
    <name type="scientific">Friedmanniomyces simplex</name>
    <dbReference type="NCBI Taxonomy" id="329884"/>
    <lineage>
        <taxon>Eukaryota</taxon>
        <taxon>Fungi</taxon>
        <taxon>Dikarya</taxon>
        <taxon>Ascomycota</taxon>
        <taxon>Pezizomycotina</taxon>
        <taxon>Dothideomycetes</taxon>
        <taxon>Dothideomycetidae</taxon>
        <taxon>Mycosphaerellales</taxon>
        <taxon>Teratosphaeriaceae</taxon>
        <taxon>Friedmanniomyces</taxon>
    </lineage>
</organism>
<protein>
    <submittedName>
        <fullName evidence="2">Uncharacterized protein</fullName>
    </submittedName>
</protein>
<proteinExistence type="predicted"/>
<dbReference type="PANTHER" id="PTHR35041:SF6">
    <property type="entry name" value="FORMYLMETHIONINE DEFORMYLASE-LIKE PROTEIN-RELATED"/>
    <property type="match status" value="1"/>
</dbReference>
<dbReference type="STRING" id="329884.A0A4V5NBF6"/>
<dbReference type="EMBL" id="NAJQ01001639">
    <property type="protein sequence ID" value="TKA55299.1"/>
    <property type="molecule type" value="Genomic_DNA"/>
</dbReference>
<evidence type="ECO:0000313" key="3">
    <source>
        <dbReference type="Proteomes" id="UP000309340"/>
    </source>
</evidence>
<keyword evidence="3" id="KW-1185">Reference proteome</keyword>
<gene>
    <name evidence="2" type="ORF">B0A55_13014</name>
</gene>
<dbReference type="OrthoDB" id="5322539at2759"/>
<reference evidence="2 3" key="1">
    <citation type="submission" date="2017-03" db="EMBL/GenBank/DDBJ databases">
        <title>Genomes of endolithic fungi from Antarctica.</title>
        <authorList>
            <person name="Coleine C."/>
            <person name="Masonjones S."/>
            <person name="Stajich J.E."/>
        </authorList>
    </citation>
    <scope>NUCLEOTIDE SEQUENCE [LARGE SCALE GENOMIC DNA]</scope>
    <source>
        <strain evidence="2 3">CCFEE 5184</strain>
    </source>
</reference>
<dbReference type="PANTHER" id="PTHR35041">
    <property type="entry name" value="MEDIATOR OF RNA POLYMERASE II TRANSCRIPTION SUBUNIT 1"/>
    <property type="match status" value="1"/>
</dbReference>
<keyword evidence="1" id="KW-1133">Transmembrane helix</keyword>
<name>A0A4V5NBF6_9PEZI</name>
<evidence type="ECO:0000256" key="1">
    <source>
        <dbReference type="SAM" id="Phobius"/>
    </source>
</evidence>
<keyword evidence="1" id="KW-0472">Membrane</keyword>
<dbReference type="AlphaFoldDB" id="A0A4V5NBF6"/>
<accession>A0A4V5NBF6</accession>
<dbReference type="Proteomes" id="UP000309340">
    <property type="component" value="Unassembled WGS sequence"/>
</dbReference>
<comment type="caution">
    <text evidence="2">The sequence shown here is derived from an EMBL/GenBank/DDBJ whole genome shotgun (WGS) entry which is preliminary data.</text>
</comment>
<sequence length="661" mass="70834">MLLALVSGALLATGHHLFYQSLAGGRAPTGTYKIAGANVSKQQFNTAVGTTFAFLVKALLALAVGVAYTQAFWRTAKTSKNGLTLSNLDTTFSIIGDAAGFLKVKVWWRHPLLLLLAVVAWTIPIASIVTPATLSVESAAMSPPPTMMAKVPAVDFVNLNFLAGMTAGGTGGDNYTEYCYEGPGQLVQRVATAVSVQGETLPISAPAPNASWTLEFAAPALRCSPVTGAAGYPIWDSVLQFMSDTTRCEKSYGYLSWMETSPENIVPFAKRDGSPAFKTQTAVSGVPVAFWVATMPQMFQVIPLGADIKPGGCMLQAKFGSAHNVSQPIDGFGSAMQGFFNDSTLLRCEVLNSSYAASFDYTNGYQDINPNVKFPSPANPFVSVDCVTGPEDPYRVDTNPRGQIALSNLQNASCSTLNVDGKQCLFDPVLAQSLSYQSIVEAFSRRILGSIGLDGGSANVPALNAQSEITETILMDTEDLAFVANWHMNPDQTNKMWYNLQTMAQIAKGTSFVGLTNVNLIGSRGPLASVLEQLFQNVTMSILSEPNLQPNRSSPYAPQALTTLTVETYENVYTYAARTLWIAYGLAILSTVLAVMIGFTSLILAGASFDGSFSTVLRVGRTARLTEEMRDGDGDGHQPLPKHLKTARLIVDERGEYKAVQ</sequence>
<feature type="transmembrane region" description="Helical" evidence="1">
    <location>
        <begin position="47"/>
        <end position="68"/>
    </location>
</feature>
<feature type="transmembrane region" description="Helical" evidence="1">
    <location>
        <begin position="581"/>
        <end position="605"/>
    </location>
</feature>
<evidence type="ECO:0000313" key="2">
    <source>
        <dbReference type="EMBL" id="TKA55299.1"/>
    </source>
</evidence>
<feature type="transmembrane region" description="Helical" evidence="1">
    <location>
        <begin position="112"/>
        <end position="134"/>
    </location>
</feature>